<gene>
    <name evidence="1" type="ORF">P0M35_05295</name>
</gene>
<keyword evidence="2" id="KW-1185">Reference proteome</keyword>
<dbReference type="AlphaFoldDB" id="A0AAE3NZL3"/>
<comment type="caution">
    <text evidence="1">The sequence shown here is derived from an EMBL/GenBank/DDBJ whole genome shotgun (WGS) entry which is preliminary data.</text>
</comment>
<protein>
    <submittedName>
        <fullName evidence="1">Uncharacterized protein</fullName>
    </submittedName>
</protein>
<dbReference type="RefSeq" id="WP_321535320.1">
    <property type="nucleotide sequence ID" value="NZ_JARGDL010000004.1"/>
</dbReference>
<evidence type="ECO:0000313" key="1">
    <source>
        <dbReference type="EMBL" id="MDF1611554.1"/>
    </source>
</evidence>
<dbReference type="Proteomes" id="UP001221302">
    <property type="component" value="Unassembled WGS sequence"/>
</dbReference>
<reference evidence="1" key="1">
    <citation type="submission" date="2023-03" db="EMBL/GenBank/DDBJ databases">
        <title>Stygiobacter electus gen. nov., sp. nov., facultatively anaerobic thermotolerant bacterium of the class Ignavibacteria from a well of Yessentuki mineral water deposit.</title>
        <authorList>
            <person name="Podosokorskaya O.A."/>
            <person name="Elcheninov A.G."/>
            <person name="Petrova N.F."/>
            <person name="Zavarzina D.G."/>
            <person name="Kublanov I.V."/>
            <person name="Merkel A.Y."/>
        </authorList>
    </citation>
    <scope>NUCLEOTIDE SEQUENCE</scope>
    <source>
        <strain evidence="1">09-Me</strain>
    </source>
</reference>
<proteinExistence type="predicted"/>
<dbReference type="EMBL" id="JARGDL010000004">
    <property type="protein sequence ID" value="MDF1611554.1"/>
    <property type="molecule type" value="Genomic_DNA"/>
</dbReference>
<accession>A0AAE3NZL3</accession>
<sequence>MFIIYILLFLRYMGWTKEELCKDGQKVKGLIVAERKDIQLEFTLKVISDVKFLKLGLSITLEEQ</sequence>
<name>A0AAE3NZL3_9BACT</name>
<evidence type="ECO:0000313" key="2">
    <source>
        <dbReference type="Proteomes" id="UP001221302"/>
    </source>
</evidence>
<organism evidence="1 2">
    <name type="scientific">Stygiobacter electus</name>
    <dbReference type="NCBI Taxonomy" id="3032292"/>
    <lineage>
        <taxon>Bacteria</taxon>
        <taxon>Pseudomonadati</taxon>
        <taxon>Ignavibacteriota</taxon>
        <taxon>Ignavibacteria</taxon>
        <taxon>Ignavibacteriales</taxon>
        <taxon>Melioribacteraceae</taxon>
        <taxon>Stygiobacter</taxon>
    </lineage>
</organism>